<accession>A0ABD1RNC6</accession>
<name>A0ABD1RNC6_9LAMI</name>
<feature type="compositionally biased region" description="Low complexity" evidence="1">
    <location>
        <begin position="106"/>
        <end position="115"/>
    </location>
</feature>
<dbReference type="EMBL" id="JBFOLJ010000012">
    <property type="protein sequence ID" value="KAL2489367.1"/>
    <property type="molecule type" value="Genomic_DNA"/>
</dbReference>
<evidence type="ECO:0000256" key="1">
    <source>
        <dbReference type="SAM" id="MobiDB-lite"/>
    </source>
</evidence>
<evidence type="ECO:0000313" key="2">
    <source>
        <dbReference type="EMBL" id="KAL2489367.1"/>
    </source>
</evidence>
<feature type="region of interest" description="Disordered" evidence="1">
    <location>
        <begin position="97"/>
        <end position="138"/>
    </location>
</feature>
<dbReference type="Proteomes" id="UP001604277">
    <property type="component" value="Unassembled WGS sequence"/>
</dbReference>
<dbReference type="AlphaFoldDB" id="A0ABD1RNC6"/>
<feature type="compositionally biased region" description="Basic and acidic residues" evidence="1">
    <location>
        <begin position="129"/>
        <end position="138"/>
    </location>
</feature>
<gene>
    <name evidence="2" type="ORF">Fot_42659</name>
</gene>
<proteinExistence type="predicted"/>
<protein>
    <submittedName>
        <fullName evidence="2">Uncharacterized protein</fullName>
    </submittedName>
</protein>
<organism evidence="2 3">
    <name type="scientific">Forsythia ovata</name>
    <dbReference type="NCBI Taxonomy" id="205694"/>
    <lineage>
        <taxon>Eukaryota</taxon>
        <taxon>Viridiplantae</taxon>
        <taxon>Streptophyta</taxon>
        <taxon>Embryophyta</taxon>
        <taxon>Tracheophyta</taxon>
        <taxon>Spermatophyta</taxon>
        <taxon>Magnoliopsida</taxon>
        <taxon>eudicotyledons</taxon>
        <taxon>Gunneridae</taxon>
        <taxon>Pentapetalae</taxon>
        <taxon>asterids</taxon>
        <taxon>lamiids</taxon>
        <taxon>Lamiales</taxon>
        <taxon>Oleaceae</taxon>
        <taxon>Forsythieae</taxon>
        <taxon>Forsythia</taxon>
    </lineage>
</organism>
<reference evidence="3" key="1">
    <citation type="submission" date="2024-07" db="EMBL/GenBank/DDBJ databases">
        <title>Two chromosome-level genome assemblies of Korean endemic species Abeliophyllum distichum and Forsythia ovata (Oleaceae).</title>
        <authorList>
            <person name="Jang H."/>
        </authorList>
    </citation>
    <scope>NUCLEOTIDE SEQUENCE [LARGE SCALE GENOMIC DNA]</scope>
</reference>
<comment type="caution">
    <text evidence="2">The sequence shown here is derived from an EMBL/GenBank/DDBJ whole genome shotgun (WGS) entry which is preliminary data.</text>
</comment>
<sequence>MDLTCLPSTALCIIVADNAPVSPLNADDSDSFLLAYGSMSPKMHLLRERAAIHGSIYPEKMVDEREEQTQQASSSGVVVNEHDIVLKVLGERRGHRRAVGRVLRGTSRSHSSTTTLRDQSSTQPNLDELGAKKKEFDG</sequence>
<feature type="compositionally biased region" description="Polar residues" evidence="1">
    <location>
        <begin position="116"/>
        <end position="125"/>
    </location>
</feature>
<keyword evidence="3" id="KW-1185">Reference proteome</keyword>
<evidence type="ECO:0000313" key="3">
    <source>
        <dbReference type="Proteomes" id="UP001604277"/>
    </source>
</evidence>